<sequence>MPTRTISQYYINEESIAEEVRKRVAINKKKNKSSTIKNNPNLEIISVNLPIIDLVWIDRFKKLGITASRSEFVRNCVRDRVIREDAAIKYQMAALKDINYEVLE</sequence>
<evidence type="ECO:0008006" key="2">
    <source>
        <dbReference type="Google" id="ProtNLM"/>
    </source>
</evidence>
<dbReference type="CDD" id="cd22231">
    <property type="entry name" value="RHH_NikR_HicB-like"/>
    <property type="match status" value="1"/>
</dbReference>
<organism evidence="1">
    <name type="scientific">marine sediment metagenome</name>
    <dbReference type="NCBI Taxonomy" id="412755"/>
    <lineage>
        <taxon>unclassified sequences</taxon>
        <taxon>metagenomes</taxon>
        <taxon>ecological metagenomes</taxon>
    </lineage>
</organism>
<dbReference type="AlphaFoldDB" id="A0A0F8XC78"/>
<protein>
    <recommendedName>
        <fullName evidence="2">Ribbon-helix-helix protein CopG domain-containing protein</fullName>
    </recommendedName>
</protein>
<comment type="caution">
    <text evidence="1">The sequence shown here is derived from an EMBL/GenBank/DDBJ whole genome shotgun (WGS) entry which is preliminary data.</text>
</comment>
<reference evidence="1" key="1">
    <citation type="journal article" date="2015" name="Nature">
        <title>Complex archaea that bridge the gap between prokaryotes and eukaryotes.</title>
        <authorList>
            <person name="Spang A."/>
            <person name="Saw J.H."/>
            <person name="Jorgensen S.L."/>
            <person name="Zaremba-Niedzwiedzka K."/>
            <person name="Martijn J."/>
            <person name="Lind A.E."/>
            <person name="van Eijk R."/>
            <person name="Schleper C."/>
            <person name="Guy L."/>
            <person name="Ettema T.J."/>
        </authorList>
    </citation>
    <scope>NUCLEOTIDE SEQUENCE</scope>
</reference>
<accession>A0A0F8XC78</accession>
<name>A0A0F8XC78_9ZZZZ</name>
<gene>
    <name evidence="1" type="ORF">LCGC14_2964220</name>
</gene>
<proteinExistence type="predicted"/>
<evidence type="ECO:0000313" key="1">
    <source>
        <dbReference type="EMBL" id="KKK66428.1"/>
    </source>
</evidence>
<dbReference type="EMBL" id="LAZR01060084">
    <property type="protein sequence ID" value="KKK66428.1"/>
    <property type="molecule type" value="Genomic_DNA"/>
</dbReference>